<name>A0A7J9H605_9ROSI</name>
<gene>
    <name evidence="1" type="ORF">Gohar_004370</name>
</gene>
<dbReference type="Proteomes" id="UP000593560">
    <property type="component" value="Unassembled WGS sequence"/>
</dbReference>
<evidence type="ECO:0000313" key="2">
    <source>
        <dbReference type="Proteomes" id="UP000593560"/>
    </source>
</evidence>
<comment type="caution">
    <text evidence="1">The sequence shown here is derived from an EMBL/GenBank/DDBJ whole genome shotgun (WGS) entry which is preliminary data.</text>
</comment>
<dbReference type="OrthoDB" id="10420775at2759"/>
<reference evidence="1 2" key="1">
    <citation type="journal article" date="2019" name="Genome Biol. Evol.">
        <title>Insights into the evolution of the New World diploid cottons (Gossypium, subgenus Houzingenia) based on genome sequencing.</title>
        <authorList>
            <person name="Grover C.E."/>
            <person name="Arick M.A. 2nd"/>
            <person name="Thrash A."/>
            <person name="Conover J.L."/>
            <person name="Sanders W.S."/>
            <person name="Peterson D.G."/>
            <person name="Frelichowski J.E."/>
            <person name="Scheffler J.A."/>
            <person name="Scheffler B.E."/>
            <person name="Wendel J.F."/>
        </authorList>
    </citation>
    <scope>NUCLEOTIDE SEQUENCE [LARGE SCALE GENOMIC DNA]</scope>
    <source>
        <strain evidence="1">0</strain>
        <tissue evidence="1">Leaf</tissue>
    </source>
</reference>
<accession>A0A7J9H605</accession>
<dbReference type="EMBL" id="JABFAD010000008">
    <property type="protein sequence ID" value="MBA0804804.1"/>
    <property type="molecule type" value="Genomic_DNA"/>
</dbReference>
<keyword evidence="2" id="KW-1185">Reference proteome</keyword>
<protein>
    <submittedName>
        <fullName evidence="1">Uncharacterized protein</fullName>
    </submittedName>
</protein>
<evidence type="ECO:0000313" key="1">
    <source>
        <dbReference type="EMBL" id="MBA0804804.1"/>
    </source>
</evidence>
<dbReference type="AlphaFoldDB" id="A0A7J9H605"/>
<proteinExistence type="predicted"/>
<sequence>MSESEQFMKPTRSIIGGTLDTHYVKLSRRDRTGTPRICKDEWATSSKLSPLYVQSDYKSLG</sequence>
<organism evidence="1 2">
    <name type="scientific">Gossypium harknessii</name>
    <dbReference type="NCBI Taxonomy" id="34285"/>
    <lineage>
        <taxon>Eukaryota</taxon>
        <taxon>Viridiplantae</taxon>
        <taxon>Streptophyta</taxon>
        <taxon>Embryophyta</taxon>
        <taxon>Tracheophyta</taxon>
        <taxon>Spermatophyta</taxon>
        <taxon>Magnoliopsida</taxon>
        <taxon>eudicotyledons</taxon>
        <taxon>Gunneridae</taxon>
        <taxon>Pentapetalae</taxon>
        <taxon>rosids</taxon>
        <taxon>malvids</taxon>
        <taxon>Malvales</taxon>
        <taxon>Malvaceae</taxon>
        <taxon>Malvoideae</taxon>
        <taxon>Gossypium</taxon>
    </lineage>
</organism>